<evidence type="ECO:0000256" key="2">
    <source>
        <dbReference type="HAMAP-Rule" id="MF_02087"/>
    </source>
</evidence>
<dbReference type="InterPro" id="IPR029066">
    <property type="entry name" value="PLP-binding_barrel"/>
</dbReference>
<dbReference type="PANTHER" id="PTHR10146">
    <property type="entry name" value="PROLINE SYNTHETASE CO-TRANSCRIBED BACTERIAL HOMOLOG PROTEIN"/>
    <property type="match status" value="1"/>
</dbReference>
<dbReference type="GO" id="GO:0030170">
    <property type="term" value="F:pyridoxal phosphate binding"/>
    <property type="evidence" value="ECO:0007669"/>
    <property type="project" value="UniProtKB-UniRule"/>
</dbReference>
<comment type="function">
    <text evidence="2">Pyridoxal 5'-phosphate (PLP)-binding protein, which is involved in PLP homeostasis.</text>
</comment>
<evidence type="ECO:0000256" key="4">
    <source>
        <dbReference type="RuleBase" id="RU004514"/>
    </source>
</evidence>
<reference evidence="6" key="1">
    <citation type="journal article" date="2020" name="mSystems">
        <title>Genome- and Community-Level Interaction Insights into Carbon Utilization and Element Cycling Functions of Hydrothermarchaeota in Hydrothermal Sediment.</title>
        <authorList>
            <person name="Zhou Z."/>
            <person name="Liu Y."/>
            <person name="Xu W."/>
            <person name="Pan J."/>
            <person name="Luo Z.H."/>
            <person name="Li M."/>
        </authorList>
    </citation>
    <scope>NUCLEOTIDE SEQUENCE [LARGE SCALE GENOMIC DNA]</scope>
    <source>
        <strain evidence="6">SpSt-906</strain>
    </source>
</reference>
<dbReference type="PANTHER" id="PTHR10146:SF14">
    <property type="entry name" value="PYRIDOXAL PHOSPHATE HOMEOSTASIS PROTEIN"/>
    <property type="match status" value="1"/>
</dbReference>
<gene>
    <name evidence="6" type="ORF">ENX07_03855</name>
</gene>
<dbReference type="FunFam" id="3.20.20.10:FF:000018">
    <property type="entry name" value="Pyridoxal phosphate homeostasis protein"/>
    <property type="match status" value="1"/>
</dbReference>
<dbReference type="EMBL" id="DTMQ01000022">
    <property type="protein sequence ID" value="HGE99188.1"/>
    <property type="molecule type" value="Genomic_DNA"/>
</dbReference>
<organism evidence="6">
    <name type="scientific">candidate division WOR-3 bacterium</name>
    <dbReference type="NCBI Taxonomy" id="2052148"/>
    <lineage>
        <taxon>Bacteria</taxon>
        <taxon>Bacteria division WOR-3</taxon>
    </lineage>
</organism>
<comment type="cofactor">
    <cofactor evidence="3">
        <name>pyridoxal 5'-phosphate</name>
        <dbReference type="ChEBI" id="CHEBI:597326"/>
    </cofactor>
</comment>
<dbReference type="SUPFAM" id="SSF51419">
    <property type="entry name" value="PLP-binding barrel"/>
    <property type="match status" value="1"/>
</dbReference>
<evidence type="ECO:0000313" key="6">
    <source>
        <dbReference type="EMBL" id="HGE99188.1"/>
    </source>
</evidence>
<comment type="similarity">
    <text evidence="2 4">Belongs to the pyridoxal phosphate-binding protein YggS/PROSC family.</text>
</comment>
<evidence type="ECO:0000256" key="1">
    <source>
        <dbReference type="ARBA" id="ARBA00022898"/>
    </source>
</evidence>
<accession>A0A7C3UR46</accession>
<evidence type="ECO:0000259" key="5">
    <source>
        <dbReference type="Pfam" id="PF01168"/>
    </source>
</evidence>
<sequence length="221" mass="25388">MLKERIEEIRAKREIKEEIKIVAATKGVPVAKIREAIDCGIKIIGENRVQEALAKYEILGDACEWHMIGHLQTNKVKKACTIFRMIQSVDSLRLAQEINRRAEEKKRIMEILIEVNTSKEERKFGLPPSSLFPFIEAVLPLRYIKPVGLMTLGPELSVLDKEKSRPCFAQLRELREEIKRRYNLPDFSILSMGMSSDYEVAIEEGSNMIRIGRAIFGERSE</sequence>
<feature type="domain" description="Alanine racemase N-terminal" evidence="5">
    <location>
        <begin position="5"/>
        <end position="219"/>
    </location>
</feature>
<dbReference type="Pfam" id="PF01168">
    <property type="entry name" value="Ala_racemase_N"/>
    <property type="match status" value="1"/>
</dbReference>
<dbReference type="CDD" id="cd00635">
    <property type="entry name" value="PLPDE_III_YBL036c_like"/>
    <property type="match status" value="1"/>
</dbReference>
<proteinExistence type="inferred from homology"/>
<dbReference type="InterPro" id="IPR011078">
    <property type="entry name" value="PyrdxlP_homeostasis"/>
</dbReference>
<dbReference type="InterPro" id="IPR001608">
    <property type="entry name" value="Ala_racemase_N"/>
</dbReference>
<keyword evidence="1 2" id="KW-0663">Pyridoxal phosphate</keyword>
<name>A0A7C3UR46_UNCW3</name>
<feature type="modified residue" description="N6-(pyridoxal phosphate)lysine" evidence="2 3">
    <location>
        <position position="26"/>
    </location>
</feature>
<comment type="caution">
    <text evidence="6">The sequence shown here is derived from an EMBL/GenBank/DDBJ whole genome shotgun (WGS) entry which is preliminary data.</text>
</comment>
<dbReference type="HAMAP" id="MF_02087">
    <property type="entry name" value="PLP_homeostasis"/>
    <property type="match status" value="1"/>
</dbReference>
<dbReference type="AlphaFoldDB" id="A0A7C3UR46"/>
<dbReference type="Gene3D" id="3.20.20.10">
    <property type="entry name" value="Alanine racemase"/>
    <property type="match status" value="1"/>
</dbReference>
<protein>
    <recommendedName>
        <fullName evidence="2">Pyridoxal phosphate homeostasis protein</fullName>
        <shortName evidence="2">PLP homeostasis protein</shortName>
    </recommendedName>
</protein>
<dbReference type="NCBIfam" id="TIGR00044">
    <property type="entry name" value="YggS family pyridoxal phosphate-dependent enzyme"/>
    <property type="match status" value="1"/>
</dbReference>
<dbReference type="PIRSF" id="PIRSF004848">
    <property type="entry name" value="YBL036c_PLPDEIII"/>
    <property type="match status" value="1"/>
</dbReference>
<evidence type="ECO:0000256" key="3">
    <source>
        <dbReference type="PIRSR" id="PIRSR004848-1"/>
    </source>
</evidence>